<dbReference type="EMBL" id="JAPMSZ010000004">
    <property type="protein sequence ID" value="KAJ5105827.1"/>
    <property type="molecule type" value="Genomic_DNA"/>
</dbReference>
<keyword evidence="2" id="KW-1185">Reference proteome</keyword>
<gene>
    <name evidence="1" type="ORF">NUU61_003174</name>
</gene>
<evidence type="ECO:0000313" key="2">
    <source>
        <dbReference type="Proteomes" id="UP001141434"/>
    </source>
</evidence>
<protein>
    <recommendedName>
        <fullName evidence="3">F-box domain-containing protein</fullName>
    </recommendedName>
</protein>
<accession>A0A9W9KHX4</accession>
<dbReference type="Proteomes" id="UP001141434">
    <property type="component" value="Unassembled WGS sequence"/>
</dbReference>
<dbReference type="RefSeq" id="XP_056514823.1">
    <property type="nucleotide sequence ID" value="XM_056653756.1"/>
</dbReference>
<evidence type="ECO:0000313" key="1">
    <source>
        <dbReference type="EMBL" id="KAJ5105827.1"/>
    </source>
</evidence>
<evidence type="ECO:0008006" key="3">
    <source>
        <dbReference type="Google" id="ProtNLM"/>
    </source>
</evidence>
<reference evidence="1" key="1">
    <citation type="submission" date="2022-11" db="EMBL/GenBank/DDBJ databases">
        <authorList>
            <person name="Petersen C."/>
        </authorList>
    </citation>
    <scope>NUCLEOTIDE SEQUENCE</scope>
    <source>
        <strain evidence="1">IBT 34128</strain>
    </source>
</reference>
<dbReference type="OrthoDB" id="5296720at2759"/>
<dbReference type="GeneID" id="81392924"/>
<name>A0A9W9KHX4_9EURO</name>
<dbReference type="AlphaFoldDB" id="A0A9W9KHX4"/>
<reference evidence="1" key="2">
    <citation type="journal article" date="2023" name="IMA Fungus">
        <title>Comparative genomic study of the Penicillium genus elucidates a diverse pangenome and 15 lateral gene transfer events.</title>
        <authorList>
            <person name="Petersen C."/>
            <person name="Sorensen T."/>
            <person name="Nielsen M.R."/>
            <person name="Sondergaard T.E."/>
            <person name="Sorensen J.L."/>
            <person name="Fitzpatrick D.A."/>
            <person name="Frisvad J.C."/>
            <person name="Nielsen K.L."/>
        </authorList>
    </citation>
    <scope>NUCLEOTIDE SEQUENCE</scope>
    <source>
        <strain evidence="1">IBT 34128</strain>
    </source>
</reference>
<proteinExistence type="predicted"/>
<comment type="caution">
    <text evidence="1">The sequence shown here is derived from an EMBL/GenBank/DDBJ whole genome shotgun (WGS) entry which is preliminary data.</text>
</comment>
<sequence length="355" mass="40132">MTSFFELLPNELLDNIISFLATEPPSREKFHLPPSLELTQSPTKNLKHLAQSSSRFLELVRPQLFTHACLDLHDEPKFHSFLDRSGLGRYVTSLVVVGDDSADHPADPLWWRRILRYLDPACITVLAPPTFIGKTLGTPIMDGHSWAFGISLQILQLERDGHSHDLSALPDLESHTSLLSTRHWTSLSFNEASSLKAYNHYEYFLSHVPSVIGEWGNLVSSQSPPPADLPLLLDRLTAFSYTAVFPFYSHAHIVLAVVSIMRNLKQFNVQLAPDANNHATEAEQRGSLDPNDPWMELETAYSLIGFHINPMGVLREFCSRDFHLEAIRPELCRIMNEDLGHSGWVHDGRGVWRRG</sequence>
<organism evidence="1 2">
    <name type="scientific">Penicillium alfredii</name>
    <dbReference type="NCBI Taxonomy" id="1506179"/>
    <lineage>
        <taxon>Eukaryota</taxon>
        <taxon>Fungi</taxon>
        <taxon>Dikarya</taxon>
        <taxon>Ascomycota</taxon>
        <taxon>Pezizomycotina</taxon>
        <taxon>Eurotiomycetes</taxon>
        <taxon>Eurotiomycetidae</taxon>
        <taxon>Eurotiales</taxon>
        <taxon>Aspergillaceae</taxon>
        <taxon>Penicillium</taxon>
    </lineage>
</organism>